<reference evidence="1 2" key="2">
    <citation type="journal article" date="2010" name="Stand. Genomic Sci.">
        <title>Complete genome sequence of Chitinophaga pinensis type strain (UQM 2034).</title>
        <authorList>
            <person name="Glavina Del Rio T."/>
            <person name="Abt B."/>
            <person name="Spring S."/>
            <person name="Lapidus A."/>
            <person name="Nolan M."/>
            <person name="Tice H."/>
            <person name="Copeland A."/>
            <person name="Cheng J.F."/>
            <person name="Chen F."/>
            <person name="Bruce D."/>
            <person name="Goodwin L."/>
            <person name="Pitluck S."/>
            <person name="Ivanova N."/>
            <person name="Mavromatis K."/>
            <person name="Mikhailova N."/>
            <person name="Pati A."/>
            <person name="Chen A."/>
            <person name="Palaniappan K."/>
            <person name="Land M."/>
            <person name="Hauser L."/>
            <person name="Chang Y.J."/>
            <person name="Jeffries C.D."/>
            <person name="Chain P."/>
            <person name="Saunders E."/>
            <person name="Detter J.C."/>
            <person name="Brettin T."/>
            <person name="Rohde M."/>
            <person name="Goker M."/>
            <person name="Bristow J."/>
            <person name="Eisen J.A."/>
            <person name="Markowitz V."/>
            <person name="Hugenholtz P."/>
            <person name="Kyrpides N.C."/>
            <person name="Klenk H.P."/>
            <person name="Lucas S."/>
        </authorList>
    </citation>
    <scope>NUCLEOTIDE SEQUENCE [LARGE SCALE GENOMIC DNA]</scope>
    <source>
        <strain evidence="2">ATCC 43595 / DSM 2588 / LMG 13176 / NBRC 15968 / NCIMB 11800 / UQM 2034</strain>
    </source>
</reference>
<evidence type="ECO:0000313" key="2">
    <source>
        <dbReference type="Proteomes" id="UP000002215"/>
    </source>
</evidence>
<dbReference type="Proteomes" id="UP000002215">
    <property type="component" value="Chromosome"/>
</dbReference>
<evidence type="ECO:0000313" key="1">
    <source>
        <dbReference type="EMBL" id="ACU61363.1"/>
    </source>
</evidence>
<name>A0A979G636_CHIPD</name>
<proteinExistence type="predicted"/>
<gene>
    <name evidence="1" type="ordered locus">Cpin_3901</name>
</gene>
<dbReference type="AlphaFoldDB" id="A0A979G636"/>
<organism evidence="1 2">
    <name type="scientific">Chitinophaga pinensis (strain ATCC 43595 / DSM 2588 / LMG 13176 / NBRC 15968 / NCIMB 11800 / UQM 2034)</name>
    <dbReference type="NCBI Taxonomy" id="485918"/>
    <lineage>
        <taxon>Bacteria</taxon>
        <taxon>Pseudomonadati</taxon>
        <taxon>Bacteroidota</taxon>
        <taxon>Chitinophagia</taxon>
        <taxon>Chitinophagales</taxon>
        <taxon>Chitinophagaceae</taxon>
        <taxon>Chitinophaga</taxon>
    </lineage>
</organism>
<sequence>MALYGTIYRMQFRDKKDLLWRVDLQLKNAADSASPLMLTYGGGTPISITWDGDENDQFKPIISSKAELVYYYTGSDMPDPETFIDIEEDQWLMVVSKLPDNTTPVLYWKGFVTPSSNRYPWLAPPFTYTINAVDFSFSKGKYVDLNKNGLFLYDFVTLGELLKRALFASVGYEDSILSILFNIKPAAIGTGRVTDSLYAHTDSVFDFTDGAKFCYDALEQILSSTGSRMLYSSGKYWLQRFQDLNDEVQSITTITPDDTEGVDSINYDVQQPLGNSVSDTVIYLNKSQYLVVNPGLKKQTVNYDLKVINQVRNFDWRTDAEGPFDEWDGVNTDIYTRLGSGSVEDPYRLFVPGDLGQTMYQGIPVVPGKRIRVELKVKGYLTLPSPTTTEYQVSCKCVVTLVDPPTALIYGYTLGQDGKWNDYSTIGGFGEADYYFISTKGKGDSGTLEITSEPIPSALDSDNLEVRLYIIYSEVTPTNTDDPVAPGGTIYYTHFFPPYIGVYNDIYIKVKEDVVNSKTFSLKPDDKDRFYLDRSDDGLSNCLFYDDAGRKRALPQNDWNGRNIDEVVLRGELDQQYKAGYSFDGDVLSNELSFHHVITLTDKDAKKMMLIRDKYDIKACTHSIYATEIMPIGSGIGDYTLTPLAKKEED</sequence>
<dbReference type="EMBL" id="CP001699">
    <property type="protein sequence ID" value="ACU61363.1"/>
    <property type="molecule type" value="Genomic_DNA"/>
</dbReference>
<dbReference type="KEGG" id="cpi:Cpin_3901"/>
<reference evidence="2" key="1">
    <citation type="submission" date="2009-08" db="EMBL/GenBank/DDBJ databases">
        <title>The complete genome of Chitinophaga pinensis DSM 2588.</title>
        <authorList>
            <consortium name="US DOE Joint Genome Institute (JGI-PGF)"/>
            <person name="Lucas S."/>
            <person name="Copeland A."/>
            <person name="Lapidus A."/>
            <person name="Glavina del Rio T."/>
            <person name="Dalin E."/>
            <person name="Tice H."/>
            <person name="Bruce D."/>
            <person name="Goodwin L."/>
            <person name="Pitluck S."/>
            <person name="Kyrpides N."/>
            <person name="Mavromatis K."/>
            <person name="Ivanova N."/>
            <person name="Mikhailova N."/>
            <person name="Sims D."/>
            <person name="Meinche L."/>
            <person name="Brettin T."/>
            <person name="Detter J.C."/>
            <person name="Han C."/>
            <person name="Larimer F."/>
            <person name="Land M."/>
            <person name="Hauser L."/>
            <person name="Markowitz V."/>
            <person name="Cheng J.-F."/>
            <person name="Hugenholtz P."/>
            <person name="Woyke T."/>
            <person name="Wu D."/>
            <person name="Spring S."/>
            <person name="Klenk H.-P."/>
            <person name="Eisen J.A."/>
        </authorList>
    </citation>
    <scope>NUCLEOTIDE SEQUENCE [LARGE SCALE GENOMIC DNA]</scope>
    <source>
        <strain evidence="2">ATCC 43595 / DSM 2588 / LMG 13176 / NBRC 15968 / NCIMB 11800 / UQM 2034</strain>
    </source>
</reference>
<accession>A0A979G636</accession>
<protein>
    <submittedName>
        <fullName evidence="1">Uncharacterized protein</fullName>
    </submittedName>
</protein>